<name>A0ABQ6H5Z3_9GAMM</name>
<comment type="caution">
    <text evidence="1">The sequence shown here is derived from an EMBL/GenBank/DDBJ whole genome shotgun (WGS) entry which is preliminary data.</text>
</comment>
<organism evidence="1 2">
    <name type="scientific">Thalassotalea eurytherma</name>
    <dbReference type="NCBI Taxonomy" id="1144278"/>
    <lineage>
        <taxon>Bacteria</taxon>
        <taxon>Pseudomonadati</taxon>
        <taxon>Pseudomonadota</taxon>
        <taxon>Gammaproteobacteria</taxon>
        <taxon>Alteromonadales</taxon>
        <taxon>Colwelliaceae</taxon>
        <taxon>Thalassotalea</taxon>
    </lineage>
</organism>
<dbReference type="Proteomes" id="UP001157133">
    <property type="component" value="Unassembled WGS sequence"/>
</dbReference>
<accession>A0ABQ6H5Z3</accession>
<protein>
    <submittedName>
        <fullName evidence="1">Uncharacterized protein</fullName>
    </submittedName>
</protein>
<keyword evidence="2" id="KW-1185">Reference proteome</keyword>
<reference evidence="1 2" key="1">
    <citation type="submission" date="2023-03" db="EMBL/GenBank/DDBJ databases">
        <title>Draft genome sequence of Thalassotalea eurytherma JCM 18482T.</title>
        <authorList>
            <person name="Sawabe T."/>
        </authorList>
    </citation>
    <scope>NUCLEOTIDE SEQUENCE [LARGE SCALE GENOMIC DNA]</scope>
    <source>
        <strain evidence="1 2">JCM 18482</strain>
    </source>
</reference>
<evidence type="ECO:0000313" key="1">
    <source>
        <dbReference type="EMBL" id="GLX81861.1"/>
    </source>
</evidence>
<dbReference type="EMBL" id="BSSU01000006">
    <property type="protein sequence ID" value="GLX81861.1"/>
    <property type="molecule type" value="Genomic_DNA"/>
</dbReference>
<evidence type="ECO:0000313" key="2">
    <source>
        <dbReference type="Proteomes" id="UP001157133"/>
    </source>
</evidence>
<sequence>MSKEIEETEKYKQAKARKVTEGNYLLFKSVIEKESFQVKDDEDLTNELRKAFKEQADRKFERAFKRGELRTDKSVSEEDKYSIHVLLTRMQDSEFKRLKSLVKTHKYRMIRSSEQKTINITNNRLQKLKELKEQYNAKSYDELIRVLLMLIDISDEAKSMMTTLMKSTQK</sequence>
<dbReference type="RefSeq" id="WP_284207207.1">
    <property type="nucleotide sequence ID" value="NZ_BSSU01000006.1"/>
</dbReference>
<gene>
    <name evidence="1" type="ORF">theurythT_13130</name>
</gene>
<proteinExistence type="predicted"/>